<keyword evidence="1" id="KW-0540">Nuclease</keyword>
<dbReference type="AlphaFoldDB" id="A0A1G8APU4"/>
<evidence type="ECO:0000259" key="3">
    <source>
        <dbReference type="SMART" id="SM00849"/>
    </source>
</evidence>
<dbReference type="Gene3D" id="3.60.15.10">
    <property type="entry name" value="Ribonuclease Z/Hydroxyacylglutathione hydrolase-like"/>
    <property type="match status" value="1"/>
</dbReference>
<sequence length="319" mass="33345">MVTELILLGTAGGPAPVSGRAGIASAIRVDGRVFLVDAGRGTPSRFVDEGFDFAALEAVFITHLHADHTADLPGVLLYPWGLRKGDDGPLPPLGVFGPAAPATVPAAHEAEATGGFERVALVSPDRPVPGIVELVGHILDGWAYHLNVMPLDSVMPDPAQLVRTTAAPPAPLPVVVYDVDGVRVTAVEVLHGHAHPALAYRFDTPDGSIVFSGDTRVSDALVALAEGADVLVHEVVDLDFLEKHGTTGLALERMHALHTDVTEIGAVARRAGAGTLVLTHYLPADPTAVSITYWRERAAAGFTGKTVAGEDGFRMCIPS</sequence>
<dbReference type="PANTHER" id="PTHR46018:SF2">
    <property type="entry name" value="ZINC PHOSPHODIESTERASE ELAC PROTEIN 1"/>
    <property type="match status" value="1"/>
</dbReference>
<keyword evidence="1" id="KW-0255">Endonuclease</keyword>
<reference evidence="4 5" key="1">
    <citation type="submission" date="2016-10" db="EMBL/GenBank/DDBJ databases">
        <authorList>
            <person name="de Groot N.N."/>
        </authorList>
    </citation>
    <scope>NUCLEOTIDE SEQUENCE [LARGE SCALE GENOMIC DNA]</scope>
    <source>
        <strain evidence="4 5">DSM 23142</strain>
    </source>
</reference>
<dbReference type="GO" id="GO:0042781">
    <property type="term" value="F:3'-tRNA processing endoribonuclease activity"/>
    <property type="evidence" value="ECO:0007669"/>
    <property type="project" value="TreeGrafter"/>
</dbReference>
<evidence type="ECO:0000313" key="5">
    <source>
        <dbReference type="Proteomes" id="UP000199009"/>
    </source>
</evidence>
<evidence type="ECO:0000256" key="2">
    <source>
        <dbReference type="ARBA" id="ARBA00022801"/>
    </source>
</evidence>
<organism evidence="4 5">
    <name type="scientific">Microbacterium pygmaeum</name>
    <dbReference type="NCBI Taxonomy" id="370764"/>
    <lineage>
        <taxon>Bacteria</taxon>
        <taxon>Bacillati</taxon>
        <taxon>Actinomycetota</taxon>
        <taxon>Actinomycetes</taxon>
        <taxon>Micrococcales</taxon>
        <taxon>Microbacteriaceae</taxon>
        <taxon>Microbacterium</taxon>
    </lineage>
</organism>
<evidence type="ECO:0000256" key="1">
    <source>
        <dbReference type="ARBA" id="ARBA00022759"/>
    </source>
</evidence>
<gene>
    <name evidence="4" type="ORF">SAMN04489810_2448</name>
</gene>
<dbReference type="PANTHER" id="PTHR46018">
    <property type="entry name" value="ZINC PHOSPHODIESTERASE ELAC PROTEIN 1"/>
    <property type="match status" value="1"/>
</dbReference>
<dbReference type="SMART" id="SM00849">
    <property type="entry name" value="Lactamase_B"/>
    <property type="match status" value="1"/>
</dbReference>
<name>A0A1G8APU4_9MICO</name>
<accession>A0A1G8APU4</accession>
<keyword evidence="2" id="KW-0378">Hydrolase</keyword>
<dbReference type="CDD" id="cd07719">
    <property type="entry name" value="arylsulfatase_AtsA-like_MBL-fold"/>
    <property type="match status" value="1"/>
</dbReference>
<dbReference type="Proteomes" id="UP000199009">
    <property type="component" value="Chromosome I"/>
</dbReference>
<dbReference type="STRING" id="370764.SAMN04489810_2448"/>
<dbReference type="InterPro" id="IPR044094">
    <property type="entry name" value="AtsA-like_MBL-fold"/>
</dbReference>
<dbReference type="Pfam" id="PF00753">
    <property type="entry name" value="Lactamase_B"/>
    <property type="match status" value="1"/>
</dbReference>
<dbReference type="EMBL" id="LT629692">
    <property type="protein sequence ID" value="SDH23031.1"/>
    <property type="molecule type" value="Genomic_DNA"/>
</dbReference>
<evidence type="ECO:0000313" key="4">
    <source>
        <dbReference type="EMBL" id="SDH23031.1"/>
    </source>
</evidence>
<keyword evidence="5" id="KW-1185">Reference proteome</keyword>
<dbReference type="SUPFAM" id="SSF56281">
    <property type="entry name" value="Metallo-hydrolase/oxidoreductase"/>
    <property type="match status" value="1"/>
</dbReference>
<proteinExistence type="predicted"/>
<dbReference type="OrthoDB" id="4137979at2"/>
<dbReference type="RefSeq" id="WP_091490531.1">
    <property type="nucleotide sequence ID" value="NZ_LT629692.1"/>
</dbReference>
<dbReference type="InterPro" id="IPR001279">
    <property type="entry name" value="Metallo-B-lactamas"/>
</dbReference>
<dbReference type="InterPro" id="IPR036866">
    <property type="entry name" value="RibonucZ/Hydroxyglut_hydro"/>
</dbReference>
<feature type="domain" description="Metallo-beta-lactamase" evidence="3">
    <location>
        <begin position="21"/>
        <end position="280"/>
    </location>
</feature>
<protein>
    <submittedName>
        <fullName evidence="4">Ribonuclease BN, tRNA processing enzyme</fullName>
    </submittedName>
</protein>